<comment type="caution">
    <text evidence="2">The sequence shown here is derived from an EMBL/GenBank/DDBJ whole genome shotgun (WGS) entry which is preliminary data.</text>
</comment>
<evidence type="ECO:0000259" key="1">
    <source>
        <dbReference type="SMART" id="SM00849"/>
    </source>
</evidence>
<protein>
    <recommendedName>
        <fullName evidence="1">Metallo-beta-lactamase domain-containing protein</fullName>
    </recommendedName>
</protein>
<reference evidence="2" key="1">
    <citation type="journal article" date="2015" name="Nature">
        <title>Complex archaea that bridge the gap between prokaryotes and eukaryotes.</title>
        <authorList>
            <person name="Spang A."/>
            <person name="Saw J.H."/>
            <person name="Jorgensen S.L."/>
            <person name="Zaremba-Niedzwiedzka K."/>
            <person name="Martijn J."/>
            <person name="Lind A.E."/>
            <person name="van Eijk R."/>
            <person name="Schleper C."/>
            <person name="Guy L."/>
            <person name="Ettema T.J."/>
        </authorList>
    </citation>
    <scope>NUCLEOTIDE SEQUENCE</scope>
</reference>
<organism evidence="2">
    <name type="scientific">marine sediment metagenome</name>
    <dbReference type="NCBI Taxonomy" id="412755"/>
    <lineage>
        <taxon>unclassified sequences</taxon>
        <taxon>metagenomes</taxon>
        <taxon>ecological metagenomes</taxon>
    </lineage>
</organism>
<gene>
    <name evidence="2" type="ORF">LCGC14_1498990</name>
</gene>
<dbReference type="CDD" id="cd06262">
    <property type="entry name" value="metallo-hydrolase-like_MBL-fold"/>
    <property type="match status" value="1"/>
</dbReference>
<dbReference type="AlphaFoldDB" id="A0A0F9LKA8"/>
<dbReference type="InterPro" id="IPR036866">
    <property type="entry name" value="RibonucZ/Hydroxyglut_hydro"/>
</dbReference>
<feature type="domain" description="Metallo-beta-lactamase" evidence="1">
    <location>
        <begin position="52"/>
        <end position="203"/>
    </location>
</feature>
<dbReference type="SUPFAM" id="SSF56281">
    <property type="entry name" value="Metallo-hydrolase/oxidoreductase"/>
    <property type="match status" value="1"/>
</dbReference>
<name>A0A0F9LKA8_9ZZZZ</name>
<dbReference type="InterPro" id="IPR001279">
    <property type="entry name" value="Metallo-B-lactamas"/>
</dbReference>
<dbReference type="EMBL" id="LAZR01010855">
    <property type="protein sequence ID" value="KKM64675.1"/>
    <property type="molecule type" value="Genomic_DNA"/>
</dbReference>
<sequence>MVGYLPDRCPFCMASKNQFITAEECTKQYEIVGTKVNQKVSRLNSSPRLGVEHAAYRINTSKGTVMIDCPSTFREDVEPMKAIIFTHHHFLGASTLYQEHFKAEIWIHSEDSNNILTRNYKFDKLFESEFKGYSEIKAFHINGHTPGFTFYIFEDVLLVCDCLIGSKGSFRFNPYGPSQETLKGAQKMKKIIENYDLNHVCGVNYVLPFKDWGKIFDQLLTNN</sequence>
<dbReference type="SMART" id="SM00849">
    <property type="entry name" value="Lactamase_B"/>
    <property type="match status" value="1"/>
</dbReference>
<proteinExistence type="predicted"/>
<accession>A0A0F9LKA8</accession>
<evidence type="ECO:0000313" key="2">
    <source>
        <dbReference type="EMBL" id="KKM64675.1"/>
    </source>
</evidence>
<dbReference type="Gene3D" id="3.60.15.10">
    <property type="entry name" value="Ribonuclease Z/Hydroxyacylglutathione hydrolase-like"/>
    <property type="match status" value="1"/>
</dbReference>